<evidence type="ECO:0000256" key="1">
    <source>
        <dbReference type="ARBA" id="ARBA00022737"/>
    </source>
</evidence>
<feature type="region of interest" description="Disordered" evidence="3">
    <location>
        <begin position="201"/>
        <end position="222"/>
    </location>
</feature>
<keyword evidence="1" id="KW-0677">Repeat</keyword>
<feature type="compositionally biased region" description="Low complexity" evidence="3">
    <location>
        <begin position="120"/>
        <end position="154"/>
    </location>
</feature>
<evidence type="ECO:0000256" key="4">
    <source>
        <dbReference type="SAM" id="SignalP"/>
    </source>
</evidence>
<dbReference type="PANTHER" id="PTHR44858">
    <property type="entry name" value="TETRATRICOPEPTIDE REPEAT PROTEIN 6"/>
    <property type="match status" value="1"/>
</dbReference>
<evidence type="ECO:0000256" key="3">
    <source>
        <dbReference type="SAM" id="MobiDB-lite"/>
    </source>
</evidence>
<proteinExistence type="predicted"/>
<dbReference type="OrthoDB" id="5454136at2"/>
<organism evidence="5 6">
    <name type="scientific">Solidesulfovibrio aerotolerans</name>
    <dbReference type="NCBI Taxonomy" id="295255"/>
    <lineage>
        <taxon>Bacteria</taxon>
        <taxon>Pseudomonadati</taxon>
        <taxon>Thermodesulfobacteriota</taxon>
        <taxon>Desulfovibrionia</taxon>
        <taxon>Desulfovibrionales</taxon>
        <taxon>Desulfovibrionaceae</taxon>
        <taxon>Solidesulfovibrio</taxon>
    </lineage>
</organism>
<dbReference type="SMART" id="SM00028">
    <property type="entry name" value="TPR"/>
    <property type="match status" value="3"/>
</dbReference>
<feature type="compositionally biased region" description="Basic and acidic residues" evidence="3">
    <location>
        <begin position="35"/>
        <end position="55"/>
    </location>
</feature>
<feature type="region of interest" description="Disordered" evidence="3">
    <location>
        <begin position="35"/>
        <end position="170"/>
    </location>
</feature>
<dbReference type="RefSeq" id="WP_160959357.1">
    <property type="nucleotide sequence ID" value="NZ_WVUD01000006.1"/>
</dbReference>
<feature type="signal peptide" evidence="4">
    <location>
        <begin position="1"/>
        <end position="22"/>
    </location>
</feature>
<dbReference type="PANTHER" id="PTHR44858:SF1">
    <property type="entry name" value="UDP-N-ACETYLGLUCOSAMINE--PEPTIDE N-ACETYLGLUCOSAMINYLTRANSFERASE SPINDLY-RELATED"/>
    <property type="match status" value="1"/>
</dbReference>
<keyword evidence="4" id="KW-0732">Signal</keyword>
<dbReference type="AlphaFoldDB" id="A0A7C9N0X5"/>
<reference evidence="5 6" key="1">
    <citation type="submission" date="2020-01" db="EMBL/GenBank/DDBJ databases">
        <title>Genome sequence of Desulfovibrio aerotolerans DSM 16695(T).</title>
        <authorList>
            <person name="Karnachuk O."/>
            <person name="Avakyan M."/>
            <person name="Mardanov A."/>
            <person name="Kadnikov V."/>
            <person name="Ravin N."/>
        </authorList>
    </citation>
    <scope>NUCLEOTIDE SEQUENCE [LARGE SCALE GENOMIC DNA]</scope>
    <source>
        <strain evidence="5 6">DSM 16695</strain>
    </source>
</reference>
<dbReference type="SUPFAM" id="SSF48452">
    <property type="entry name" value="TPR-like"/>
    <property type="match status" value="1"/>
</dbReference>
<dbReference type="InterPro" id="IPR019734">
    <property type="entry name" value="TPR_rpt"/>
</dbReference>
<dbReference type="Pfam" id="PF13432">
    <property type="entry name" value="TPR_16"/>
    <property type="match status" value="1"/>
</dbReference>
<evidence type="ECO:0000256" key="2">
    <source>
        <dbReference type="ARBA" id="ARBA00022803"/>
    </source>
</evidence>
<dbReference type="InterPro" id="IPR050498">
    <property type="entry name" value="Ycf3"/>
</dbReference>
<dbReference type="Gene3D" id="1.25.40.10">
    <property type="entry name" value="Tetratricopeptide repeat domain"/>
    <property type="match status" value="1"/>
</dbReference>
<dbReference type="EMBL" id="WVUD01000006">
    <property type="protein sequence ID" value="MYL82591.1"/>
    <property type="molecule type" value="Genomic_DNA"/>
</dbReference>
<keyword evidence="6" id="KW-1185">Reference proteome</keyword>
<evidence type="ECO:0000313" key="5">
    <source>
        <dbReference type="EMBL" id="MYL82591.1"/>
    </source>
</evidence>
<feature type="chain" id="PRO_5028945817" evidence="4">
    <location>
        <begin position="23"/>
        <end position="285"/>
    </location>
</feature>
<evidence type="ECO:0000313" key="6">
    <source>
        <dbReference type="Proteomes" id="UP000482487"/>
    </source>
</evidence>
<keyword evidence="2" id="KW-0802">TPR repeat</keyword>
<comment type="caution">
    <text evidence="5">The sequence shown here is derived from an EMBL/GenBank/DDBJ whole genome shotgun (WGS) entry which is preliminary data.</text>
</comment>
<protein>
    <submittedName>
        <fullName evidence="5">Tetratricopeptide repeat protein</fullName>
    </submittedName>
</protein>
<dbReference type="InterPro" id="IPR011990">
    <property type="entry name" value="TPR-like_helical_dom_sf"/>
</dbReference>
<name>A0A7C9N0X5_9BACT</name>
<sequence length="285" mass="29936">MRLFVSLTVAAVLVLAATAAQALTQEEILKRRLEKMSSVDSQLRTEDQQRQDQIREATANVGSGPSKQADEPLVMPSPVRQPHPEPKGGLFDQKAPTGPKASTPATAGTPPNSAPPVMPPVAKQPEPQPAESPAAQSTPQPVMQTAPQPVAASPMAPPPGAGKTGARDPNTATSLAAMAAKAQAAGDNQTALTMLDEAIAADPGDPDLRNNRGNILSNLGKPKEALGDYDRAIAAKTSDPAFFTNRGLAHERLGNRERACADYKKACDLGECDFFKSYKAEGNCR</sequence>
<dbReference type="Pfam" id="PF13181">
    <property type="entry name" value="TPR_8"/>
    <property type="match status" value="1"/>
</dbReference>
<gene>
    <name evidence="5" type="ORF">GTA51_05505</name>
</gene>
<accession>A0A7C9N0X5</accession>
<dbReference type="Proteomes" id="UP000482487">
    <property type="component" value="Unassembled WGS sequence"/>
</dbReference>